<evidence type="ECO:0000313" key="2">
    <source>
        <dbReference type="Proteomes" id="UP000516148"/>
    </source>
</evidence>
<accession>A0A7H0LMQ1</accession>
<dbReference type="SUPFAM" id="SSF53474">
    <property type="entry name" value="alpha/beta-Hydrolases"/>
    <property type="match status" value="1"/>
</dbReference>
<evidence type="ECO:0000313" key="1">
    <source>
        <dbReference type="EMBL" id="QNQ10954.1"/>
    </source>
</evidence>
<dbReference type="Gene3D" id="3.40.50.1820">
    <property type="entry name" value="alpha/beta hydrolase"/>
    <property type="match status" value="1"/>
</dbReference>
<gene>
    <name evidence="1" type="ORF">H3Z74_07225</name>
</gene>
<dbReference type="RefSeq" id="WP_187763242.1">
    <property type="nucleotide sequence ID" value="NZ_CP061038.1"/>
</dbReference>
<sequence>MIDAYDWSGGREAMLRFGPATGPVVIAAMPLFEEANRTRAFMAEILRGLAERGIASALPDLPGSGDSLIETEQISLSNWKEAFSSAASALRDSGPVHAVAIRGGALLDHDSPVASRWHFAPATGAALVRDMFRTRLAAAKEDGEAFDASVIDSPGPPVELAGNRLSRALLADLNGATPSTSGPLRTVRLDTDAQAADLKLAGAPLWRRAEPGNDPALADRLAADIAAWITTCGV</sequence>
<keyword evidence="2" id="KW-1185">Reference proteome</keyword>
<dbReference type="KEGG" id="spap:H3Z74_07225"/>
<dbReference type="AlphaFoldDB" id="A0A7H0LMQ1"/>
<dbReference type="InterPro" id="IPR029058">
    <property type="entry name" value="AB_hydrolase_fold"/>
</dbReference>
<protein>
    <recommendedName>
        <fullName evidence="3">Alpha/beta hydrolase</fullName>
    </recommendedName>
</protein>
<evidence type="ECO:0008006" key="3">
    <source>
        <dbReference type="Google" id="ProtNLM"/>
    </source>
</evidence>
<reference evidence="1 2" key="1">
    <citation type="submission" date="2020-09" db="EMBL/GenBank/DDBJ databases">
        <title>Sphingomonas sp., a new species isolated from pork steak.</title>
        <authorList>
            <person name="Heidler von Heilborn D."/>
        </authorList>
    </citation>
    <scope>NUCLEOTIDE SEQUENCE [LARGE SCALE GENOMIC DNA]</scope>
    <source>
        <strain evidence="2">S8-3T</strain>
    </source>
</reference>
<name>A0A7H0LMQ1_9SPHN</name>
<dbReference type="Proteomes" id="UP000516148">
    <property type="component" value="Chromosome"/>
</dbReference>
<organism evidence="1 2">
    <name type="scientific">Sphingomonas alpina</name>
    <dbReference type="NCBI Taxonomy" id="653931"/>
    <lineage>
        <taxon>Bacteria</taxon>
        <taxon>Pseudomonadati</taxon>
        <taxon>Pseudomonadota</taxon>
        <taxon>Alphaproteobacteria</taxon>
        <taxon>Sphingomonadales</taxon>
        <taxon>Sphingomonadaceae</taxon>
        <taxon>Sphingomonas</taxon>
    </lineage>
</organism>
<dbReference type="EMBL" id="CP061038">
    <property type="protein sequence ID" value="QNQ10954.1"/>
    <property type="molecule type" value="Genomic_DNA"/>
</dbReference>
<proteinExistence type="predicted"/>